<evidence type="ECO:0000313" key="2">
    <source>
        <dbReference type="Proteomes" id="UP000664332"/>
    </source>
</evidence>
<dbReference type="RefSeq" id="WP_207279810.1">
    <property type="nucleotide sequence ID" value="NZ_JAFLEQ010000018.1"/>
</dbReference>
<dbReference type="AlphaFoldDB" id="A0A939E241"/>
<accession>A0A939E241</accession>
<gene>
    <name evidence="1" type="ORF">JZY06_11995</name>
</gene>
<protein>
    <submittedName>
        <fullName evidence="1">Uncharacterized protein</fullName>
    </submittedName>
</protein>
<sequence length="104" mass="11722">MPLPGRQVSVFPVFFRKPARIRSFVPWADMPQAHGPGGFFAVPAFSPTPPGVARHRACRVTLFSHGFIGFLKLPVEFFLRKIIGGRKTTVFESLFSKEPPRFIH</sequence>
<keyword evidence="2" id="KW-1185">Reference proteome</keyword>
<organism evidence="1 2">
    <name type="scientific">Corynebacterium mendelii</name>
    <dbReference type="NCBI Taxonomy" id="2765362"/>
    <lineage>
        <taxon>Bacteria</taxon>
        <taxon>Bacillati</taxon>
        <taxon>Actinomycetota</taxon>
        <taxon>Actinomycetes</taxon>
        <taxon>Mycobacteriales</taxon>
        <taxon>Corynebacteriaceae</taxon>
        <taxon>Corynebacterium</taxon>
    </lineage>
</organism>
<reference evidence="1" key="1">
    <citation type="submission" date="2021-03" db="EMBL/GenBank/DDBJ databases">
        <authorList>
            <person name="Sun Q."/>
        </authorList>
    </citation>
    <scope>NUCLEOTIDE SEQUENCE</scope>
    <source>
        <strain evidence="1">CCM 8862</strain>
    </source>
</reference>
<name>A0A939E241_9CORY</name>
<dbReference type="EMBL" id="JAFLEQ010000018">
    <property type="protein sequence ID" value="MBN9645328.1"/>
    <property type="molecule type" value="Genomic_DNA"/>
</dbReference>
<evidence type="ECO:0000313" key="1">
    <source>
        <dbReference type="EMBL" id="MBN9645328.1"/>
    </source>
</evidence>
<comment type="caution">
    <text evidence="1">The sequence shown here is derived from an EMBL/GenBank/DDBJ whole genome shotgun (WGS) entry which is preliminary data.</text>
</comment>
<dbReference type="Proteomes" id="UP000664332">
    <property type="component" value="Unassembled WGS sequence"/>
</dbReference>
<proteinExistence type="predicted"/>